<gene>
    <name evidence="1" type="ORF">BE17_14980</name>
</gene>
<evidence type="ECO:0000313" key="2">
    <source>
        <dbReference type="Proteomes" id="UP000075635"/>
    </source>
</evidence>
<accession>A0A150RKV3</accession>
<dbReference type="AlphaFoldDB" id="A0A150RKV3"/>
<protein>
    <submittedName>
        <fullName evidence="1">Uncharacterized protein</fullName>
    </submittedName>
</protein>
<comment type="caution">
    <text evidence="1">The sequence shown here is derived from an EMBL/GenBank/DDBJ whole genome shotgun (WGS) entry which is preliminary data.</text>
</comment>
<dbReference type="Proteomes" id="UP000075635">
    <property type="component" value="Unassembled WGS sequence"/>
</dbReference>
<organism evidence="1 2">
    <name type="scientific">Sorangium cellulosum</name>
    <name type="common">Polyangium cellulosum</name>
    <dbReference type="NCBI Taxonomy" id="56"/>
    <lineage>
        <taxon>Bacteria</taxon>
        <taxon>Pseudomonadati</taxon>
        <taxon>Myxococcota</taxon>
        <taxon>Polyangia</taxon>
        <taxon>Polyangiales</taxon>
        <taxon>Polyangiaceae</taxon>
        <taxon>Sorangium</taxon>
    </lineage>
</organism>
<name>A0A150RKV3_SORCE</name>
<sequence length="76" mass="8189">MSRLSDGSMLPSRAQLRETCDDANAAHTRASLFLARQVGDTRARGAMGHDRGRLIAEREELPGSCEGGKRAPVQPV</sequence>
<evidence type="ECO:0000313" key="1">
    <source>
        <dbReference type="EMBL" id="KYF80904.1"/>
    </source>
</evidence>
<proteinExistence type="predicted"/>
<dbReference type="EMBL" id="JEMB01002481">
    <property type="protein sequence ID" value="KYF80904.1"/>
    <property type="molecule type" value="Genomic_DNA"/>
</dbReference>
<reference evidence="1 2" key="1">
    <citation type="submission" date="2014-02" db="EMBL/GenBank/DDBJ databases">
        <title>The small core and large imbalanced accessory genome model reveals a collaborative survival strategy of Sorangium cellulosum strains in nature.</title>
        <authorList>
            <person name="Han K."/>
            <person name="Peng R."/>
            <person name="Blom J."/>
            <person name="Li Y.-Z."/>
        </authorList>
    </citation>
    <scope>NUCLEOTIDE SEQUENCE [LARGE SCALE GENOMIC DNA]</scope>
    <source>
        <strain evidence="1 2">So0011-07</strain>
    </source>
</reference>